<dbReference type="InterPro" id="IPR017853">
    <property type="entry name" value="GH"/>
</dbReference>
<keyword evidence="6" id="KW-1185">Reference proteome</keyword>
<evidence type="ECO:0000313" key="6">
    <source>
        <dbReference type="Proteomes" id="UP000643810"/>
    </source>
</evidence>
<evidence type="ECO:0000256" key="1">
    <source>
        <dbReference type="ARBA" id="ARBA00010838"/>
    </source>
</evidence>
<evidence type="ECO:0000256" key="2">
    <source>
        <dbReference type="ARBA" id="ARBA00022801"/>
    </source>
</evidence>
<organism evidence="5 6">
    <name type="scientific">Roseburia lenta</name>
    <dbReference type="NCBI Taxonomy" id="2763061"/>
    <lineage>
        <taxon>Bacteria</taxon>
        <taxon>Bacillati</taxon>
        <taxon>Bacillota</taxon>
        <taxon>Clostridia</taxon>
        <taxon>Lachnospirales</taxon>
        <taxon>Lachnospiraceae</taxon>
        <taxon>Roseburia</taxon>
    </lineage>
</organism>
<reference evidence="5 6" key="1">
    <citation type="submission" date="2020-08" db="EMBL/GenBank/DDBJ databases">
        <title>Genome public.</title>
        <authorList>
            <person name="Liu C."/>
            <person name="Sun Q."/>
        </authorList>
    </citation>
    <scope>NUCLEOTIDE SEQUENCE [LARGE SCALE GENOMIC DNA]</scope>
    <source>
        <strain evidence="5 6">NSJ-9</strain>
    </source>
</reference>
<dbReference type="SUPFAM" id="SSF51445">
    <property type="entry name" value="(Trans)glycosidases"/>
    <property type="match status" value="1"/>
</dbReference>
<evidence type="ECO:0000256" key="4">
    <source>
        <dbReference type="RuleBase" id="RU003690"/>
    </source>
</evidence>
<dbReference type="RefSeq" id="WP_118280698.1">
    <property type="nucleotide sequence ID" value="NZ_JACOPG010000002.1"/>
</dbReference>
<dbReference type="PANTHER" id="PTHR10353">
    <property type="entry name" value="GLYCOSYL HYDROLASE"/>
    <property type="match status" value="1"/>
</dbReference>
<dbReference type="Gene3D" id="3.20.20.80">
    <property type="entry name" value="Glycosidases"/>
    <property type="match status" value="1"/>
</dbReference>
<comment type="similarity">
    <text evidence="1 4">Belongs to the glycosyl hydrolase 1 family.</text>
</comment>
<dbReference type="PRINTS" id="PR00131">
    <property type="entry name" value="GLHYDRLASE1"/>
</dbReference>
<accession>A0ABR7GHA3</accession>
<dbReference type="Pfam" id="PF00232">
    <property type="entry name" value="Glyco_hydro_1"/>
    <property type="match status" value="1"/>
</dbReference>
<dbReference type="PANTHER" id="PTHR10353:SF36">
    <property type="entry name" value="LP05116P"/>
    <property type="match status" value="1"/>
</dbReference>
<evidence type="ECO:0000256" key="3">
    <source>
        <dbReference type="ARBA" id="ARBA00023295"/>
    </source>
</evidence>
<evidence type="ECO:0000313" key="5">
    <source>
        <dbReference type="EMBL" id="MBC5686161.1"/>
    </source>
</evidence>
<protein>
    <submittedName>
        <fullName evidence="5">Family 1 glycosylhydrolase</fullName>
    </submittedName>
</protein>
<dbReference type="Proteomes" id="UP000643810">
    <property type="component" value="Unassembled WGS sequence"/>
</dbReference>
<name>A0ABR7GHA3_9FIRM</name>
<proteinExistence type="inferred from homology"/>
<sequence>MGKEGFSEGFLWGASSAAAQIEGGWQEDGRTPSIWDIAKPKQIKHGENCHESCDHYHHWKEDVALMKKMGLKAYRFSISWSRVIPEEGKVNPKGIQFYSDLVDELLAAGIEPLVTIFHWDMPVWMLKKGGWLSSKIIPAFQDYTRVAVEALSDRVKWWIVMNEPGCFIMNGYMQGEHAPFKHRYLALSRLTRNCMLAHAEGVKTVRAYAKQPVKIGIALSTGAYVPDTECPSDIQRARELSMDKGNGLMGNKWWMDPILAGKPVRAYGIYASHQKDMEAIYQELDFVGLNIYTSYNYAEWGAERQEAKPGTPRNSLGWVIDERVMYWNVRFVYERYHLPIMITENGVAEHDVVSIDGAVHDPQRCDFIYRYLGQLKRAASEGIPILGYCHWSVMDNFEWAEGYDPRFGLVYVDYPTQKRIVKDSAWEYKKIIESNGSIL</sequence>
<keyword evidence="2" id="KW-0378">Hydrolase</keyword>
<keyword evidence="3" id="KW-0326">Glycosidase</keyword>
<dbReference type="EMBL" id="JACOPG010000002">
    <property type="protein sequence ID" value="MBC5686161.1"/>
    <property type="molecule type" value="Genomic_DNA"/>
</dbReference>
<comment type="caution">
    <text evidence="5">The sequence shown here is derived from an EMBL/GenBank/DDBJ whole genome shotgun (WGS) entry which is preliminary data.</text>
</comment>
<dbReference type="InterPro" id="IPR001360">
    <property type="entry name" value="Glyco_hydro_1"/>
</dbReference>
<gene>
    <name evidence="5" type="ORF">H8R94_06000</name>
</gene>